<organism evidence="2 3">
    <name type="scientific">Sorghum bicolor</name>
    <name type="common">Sorghum</name>
    <name type="synonym">Sorghum vulgare</name>
    <dbReference type="NCBI Taxonomy" id="4558"/>
    <lineage>
        <taxon>Eukaryota</taxon>
        <taxon>Viridiplantae</taxon>
        <taxon>Streptophyta</taxon>
        <taxon>Embryophyta</taxon>
        <taxon>Tracheophyta</taxon>
        <taxon>Spermatophyta</taxon>
        <taxon>Magnoliopsida</taxon>
        <taxon>Liliopsida</taxon>
        <taxon>Poales</taxon>
        <taxon>Poaceae</taxon>
        <taxon>PACMAD clade</taxon>
        <taxon>Panicoideae</taxon>
        <taxon>Andropogonodae</taxon>
        <taxon>Andropogoneae</taxon>
        <taxon>Sorghinae</taxon>
        <taxon>Sorghum</taxon>
    </lineage>
</organism>
<evidence type="ECO:0000313" key="2">
    <source>
        <dbReference type="EMBL" id="OQU78382.1"/>
    </source>
</evidence>
<keyword evidence="3" id="KW-1185">Reference proteome</keyword>
<reference evidence="3" key="2">
    <citation type="journal article" date="2018" name="Plant J.">
        <title>The Sorghum bicolor reference genome: improved assembly, gene annotations, a transcriptome atlas, and signatures of genome organization.</title>
        <authorList>
            <person name="McCormick R.F."/>
            <person name="Truong S.K."/>
            <person name="Sreedasyam A."/>
            <person name="Jenkins J."/>
            <person name="Shu S."/>
            <person name="Sims D."/>
            <person name="Kennedy M."/>
            <person name="Amirebrahimi M."/>
            <person name="Weers B.D."/>
            <person name="McKinley B."/>
            <person name="Mattison A."/>
            <person name="Morishige D.T."/>
            <person name="Grimwood J."/>
            <person name="Schmutz J."/>
            <person name="Mullet J.E."/>
        </authorList>
    </citation>
    <scope>NUCLEOTIDE SEQUENCE [LARGE SCALE GENOMIC DNA]</scope>
    <source>
        <strain evidence="3">cv. BTx623</strain>
    </source>
</reference>
<accession>A0A1Z5R3N2</accession>
<evidence type="ECO:0000313" key="3">
    <source>
        <dbReference type="Proteomes" id="UP000000768"/>
    </source>
</evidence>
<dbReference type="Gramene" id="OQU78382">
    <property type="protein sequence ID" value="OQU78382"/>
    <property type="gene ID" value="SORBI_3009G217450"/>
</dbReference>
<protein>
    <submittedName>
        <fullName evidence="2">Uncharacterized protein</fullName>
    </submittedName>
</protein>
<evidence type="ECO:0000256" key="1">
    <source>
        <dbReference type="SAM" id="MobiDB-lite"/>
    </source>
</evidence>
<dbReference type="EMBL" id="CM000768">
    <property type="protein sequence ID" value="OQU78382.1"/>
    <property type="molecule type" value="Genomic_DNA"/>
</dbReference>
<gene>
    <name evidence="2" type="ORF">SORBI_3009G217450</name>
</gene>
<name>A0A1Z5R3N2_SORBI</name>
<dbReference type="AlphaFoldDB" id="A0A1Z5R3N2"/>
<sequence length="115" mass="13260">MKKSSADGQADGSGAVPGQHGRARRVCLSVCRGVLFFSFFLREVRFSFLTRPHNRSDGFRPFYCSLQHTSNERRLGRRYYKLVLRGPTRKTQLLESLVTCYRVCVCALRVELRLD</sequence>
<proteinExistence type="predicted"/>
<reference evidence="2 3" key="1">
    <citation type="journal article" date="2009" name="Nature">
        <title>The Sorghum bicolor genome and the diversification of grasses.</title>
        <authorList>
            <person name="Paterson A.H."/>
            <person name="Bowers J.E."/>
            <person name="Bruggmann R."/>
            <person name="Dubchak I."/>
            <person name="Grimwood J."/>
            <person name="Gundlach H."/>
            <person name="Haberer G."/>
            <person name="Hellsten U."/>
            <person name="Mitros T."/>
            <person name="Poliakov A."/>
            <person name="Schmutz J."/>
            <person name="Spannagl M."/>
            <person name="Tang H."/>
            <person name="Wang X."/>
            <person name="Wicker T."/>
            <person name="Bharti A.K."/>
            <person name="Chapman J."/>
            <person name="Feltus F.A."/>
            <person name="Gowik U."/>
            <person name="Grigoriev I.V."/>
            <person name="Lyons E."/>
            <person name="Maher C.A."/>
            <person name="Martis M."/>
            <person name="Narechania A."/>
            <person name="Otillar R.P."/>
            <person name="Penning B.W."/>
            <person name="Salamov A.A."/>
            <person name="Wang Y."/>
            <person name="Zhang L."/>
            <person name="Carpita N.C."/>
            <person name="Freeling M."/>
            <person name="Gingle A.R."/>
            <person name="Hash C.T."/>
            <person name="Keller B."/>
            <person name="Klein P."/>
            <person name="Kresovich S."/>
            <person name="McCann M.C."/>
            <person name="Ming R."/>
            <person name="Peterson D.G."/>
            <person name="Mehboob-ur-Rahman"/>
            <person name="Ware D."/>
            <person name="Westhoff P."/>
            <person name="Mayer K.F."/>
            <person name="Messing J."/>
            <person name="Rokhsar D.S."/>
        </authorList>
    </citation>
    <scope>NUCLEOTIDE SEQUENCE [LARGE SCALE GENOMIC DNA]</scope>
    <source>
        <strain evidence="3">cv. BTx623</strain>
    </source>
</reference>
<dbReference type="InParanoid" id="A0A1Z5R3N2"/>
<dbReference type="Proteomes" id="UP000000768">
    <property type="component" value="Chromosome 9"/>
</dbReference>
<feature type="region of interest" description="Disordered" evidence="1">
    <location>
        <begin position="1"/>
        <end position="22"/>
    </location>
</feature>